<feature type="compositionally biased region" description="Basic and acidic residues" evidence="1">
    <location>
        <begin position="1"/>
        <end position="12"/>
    </location>
</feature>
<keyword evidence="3" id="KW-1185">Reference proteome</keyword>
<sequence>MAPRIVRYDHSHKLTSPQSTSSSPSSRVHIYDDVLHPNDTRMLYELTAHDEQRSTPYKKLVGESPWGTYVTTKEALEWIEWKKGGGQQYIQQSHTKTIDEYLVDWRQKMIHFLRWQKHRKGAMYEQVVDIQEFHNQLDDMDYIRHALAVEAVASFFIELIPIQPGSVSFQAKSSSSDQSTRTKLFEASSFLEQVHGVAVWALSSTAGQSVSYHMDYAELLRYEYNVTVPPLWAGTLQCSNLRNKVHTDNASVGENVMQGGEFCVNLRGLNHYAEHGYKGNLSGDPNGGWKRPEEDNANDQSIKGGVHMNHDDQWVTIPYSFNRGIVHRGDLPHLSAPITSISTQENNNDGSSIRTSRVIVGFNAFGHDVGALIAKAPEHSKPFRRKVRLYRSMINDSCASADGKPLGNGTKVRGGMDLSQIRQNKGLMKLLVLAKREKVKEELRRNQEQLSFGIWQRLLCHHRYNAQDNTRSLLSISDIVDEFGSQNDGVDGLWPKSTDVHVHLHHMLSSTRAPLDGRSKRNFFLDEDGIAGSPGVLYCMQAAAVGLSSSPSGIANSKREEGSPLHSRLTPLSTYLHIVPTAT</sequence>
<organism evidence="2 3">
    <name type="scientific">Discostella pseudostelligera</name>
    <dbReference type="NCBI Taxonomy" id="259834"/>
    <lineage>
        <taxon>Eukaryota</taxon>
        <taxon>Sar</taxon>
        <taxon>Stramenopiles</taxon>
        <taxon>Ochrophyta</taxon>
        <taxon>Bacillariophyta</taxon>
        <taxon>Coscinodiscophyceae</taxon>
        <taxon>Thalassiosirophycidae</taxon>
        <taxon>Stephanodiscales</taxon>
        <taxon>Stephanodiscaceae</taxon>
        <taxon>Discostella</taxon>
    </lineage>
</organism>
<name>A0ABD3MBW1_9STRA</name>
<comment type="caution">
    <text evidence="2">The sequence shown here is derived from an EMBL/GenBank/DDBJ whole genome shotgun (WGS) entry which is preliminary data.</text>
</comment>
<feature type="compositionally biased region" description="Low complexity" evidence="1">
    <location>
        <begin position="15"/>
        <end position="26"/>
    </location>
</feature>
<dbReference type="Proteomes" id="UP001530293">
    <property type="component" value="Unassembled WGS sequence"/>
</dbReference>
<evidence type="ECO:0000256" key="1">
    <source>
        <dbReference type="SAM" id="MobiDB-lite"/>
    </source>
</evidence>
<accession>A0ABD3MBW1</accession>
<reference evidence="2 3" key="1">
    <citation type="submission" date="2024-10" db="EMBL/GenBank/DDBJ databases">
        <title>Updated reference genomes for cyclostephanoid diatoms.</title>
        <authorList>
            <person name="Roberts W.R."/>
            <person name="Alverson A.J."/>
        </authorList>
    </citation>
    <scope>NUCLEOTIDE SEQUENCE [LARGE SCALE GENOMIC DNA]</scope>
    <source>
        <strain evidence="2 3">AJA232-27</strain>
    </source>
</reference>
<protein>
    <submittedName>
        <fullName evidence="2">Uncharacterized protein</fullName>
    </submittedName>
</protein>
<proteinExistence type="predicted"/>
<evidence type="ECO:0000313" key="3">
    <source>
        <dbReference type="Proteomes" id="UP001530293"/>
    </source>
</evidence>
<feature type="region of interest" description="Disordered" evidence="1">
    <location>
        <begin position="1"/>
        <end position="28"/>
    </location>
</feature>
<evidence type="ECO:0000313" key="2">
    <source>
        <dbReference type="EMBL" id="KAL3760124.1"/>
    </source>
</evidence>
<gene>
    <name evidence="2" type="ORF">ACHAWU_002195</name>
</gene>
<dbReference type="AlphaFoldDB" id="A0ABD3MBW1"/>
<dbReference type="EMBL" id="JALLBG020000192">
    <property type="protein sequence ID" value="KAL3760124.1"/>
    <property type="molecule type" value="Genomic_DNA"/>
</dbReference>